<dbReference type="InterPro" id="IPR002818">
    <property type="entry name" value="DJ-1/PfpI"/>
</dbReference>
<accession>A0A848KFE3</accession>
<reference evidence="2 3" key="1">
    <citation type="submission" date="2019-05" db="EMBL/GenBank/DDBJ databases">
        <authorList>
            <person name="Lee S.D."/>
        </authorList>
    </citation>
    <scope>NUCLEOTIDE SEQUENCE [LARGE SCALE GENOMIC DNA]</scope>
    <source>
        <strain evidence="2 3">YC2-7</strain>
    </source>
</reference>
<dbReference type="InterPro" id="IPR029062">
    <property type="entry name" value="Class_I_gatase-like"/>
</dbReference>
<dbReference type="Gene3D" id="3.40.50.880">
    <property type="match status" value="1"/>
</dbReference>
<dbReference type="RefSeq" id="WP_169588284.1">
    <property type="nucleotide sequence ID" value="NZ_VCQU01000005.1"/>
</dbReference>
<evidence type="ECO:0000313" key="2">
    <source>
        <dbReference type="EMBL" id="NMN96378.1"/>
    </source>
</evidence>
<dbReference type="PANTHER" id="PTHR43130">
    <property type="entry name" value="ARAC-FAMILY TRANSCRIPTIONAL REGULATOR"/>
    <property type="match status" value="1"/>
</dbReference>
<dbReference type="GO" id="GO:0006355">
    <property type="term" value="P:regulation of DNA-templated transcription"/>
    <property type="evidence" value="ECO:0007669"/>
    <property type="project" value="TreeGrafter"/>
</dbReference>
<dbReference type="PANTHER" id="PTHR43130:SF2">
    <property type="entry name" value="DJ-1_PFPI DOMAIN-CONTAINING PROTEIN"/>
    <property type="match status" value="1"/>
</dbReference>
<keyword evidence="3" id="KW-1185">Reference proteome</keyword>
<dbReference type="EMBL" id="VCQU01000005">
    <property type="protein sequence ID" value="NMN96378.1"/>
    <property type="molecule type" value="Genomic_DNA"/>
</dbReference>
<evidence type="ECO:0000313" key="3">
    <source>
        <dbReference type="Proteomes" id="UP000535543"/>
    </source>
</evidence>
<proteinExistence type="predicted"/>
<gene>
    <name evidence="2" type="ORF">FGL95_15160</name>
</gene>
<dbReference type="SUPFAM" id="SSF52317">
    <property type="entry name" value="Class I glutamine amidotransferase-like"/>
    <property type="match status" value="1"/>
</dbReference>
<dbReference type="InterPro" id="IPR052158">
    <property type="entry name" value="INH-QAR"/>
</dbReference>
<organism evidence="2 3">
    <name type="scientific">Antrihabitans stalactiti</name>
    <dbReference type="NCBI Taxonomy" id="2584121"/>
    <lineage>
        <taxon>Bacteria</taxon>
        <taxon>Bacillati</taxon>
        <taxon>Actinomycetota</taxon>
        <taxon>Actinomycetes</taxon>
        <taxon>Mycobacteriales</taxon>
        <taxon>Nocardiaceae</taxon>
        <taxon>Antrihabitans</taxon>
    </lineage>
</organism>
<dbReference type="Pfam" id="PF01965">
    <property type="entry name" value="DJ-1_PfpI"/>
    <property type="match status" value="1"/>
</dbReference>
<protein>
    <submittedName>
        <fullName evidence="2">DJ-1/PfpI family protein</fullName>
    </submittedName>
</protein>
<reference evidence="2 3" key="2">
    <citation type="submission" date="2020-06" db="EMBL/GenBank/DDBJ databases">
        <title>Antribacter stalactiti gen. nov., sp. nov., a new member of the family Nacardiaceae isolated from a cave.</title>
        <authorList>
            <person name="Kim I.S."/>
        </authorList>
    </citation>
    <scope>NUCLEOTIDE SEQUENCE [LARGE SCALE GENOMIC DNA]</scope>
    <source>
        <strain evidence="2 3">YC2-7</strain>
    </source>
</reference>
<name>A0A848KFE3_9NOCA</name>
<evidence type="ECO:0000259" key="1">
    <source>
        <dbReference type="Pfam" id="PF01965"/>
    </source>
</evidence>
<comment type="caution">
    <text evidence="2">The sequence shown here is derived from an EMBL/GenBank/DDBJ whole genome shotgun (WGS) entry which is preliminary data.</text>
</comment>
<sequence>MRIEILVFEGFDALDVVAPWEVFVRAAALDTNLDVALVRVGGPQLIRAADGLELNVVEELGNPDALLVPGGSWVSGEDTGVPKELRLGTLPRLIGELSSSVRWVSSVCTGALLLGAAGLLQNRNATTNHAALEEISRYGAHVRNHRVVDDGNIVTCGGVTAGIDLALWLVEREIGADASRALASAIEYPVQPDVWRRPPS</sequence>
<dbReference type="AlphaFoldDB" id="A0A848KFE3"/>
<feature type="domain" description="DJ-1/PfpI" evidence="1">
    <location>
        <begin position="1"/>
        <end position="171"/>
    </location>
</feature>
<dbReference type="Proteomes" id="UP000535543">
    <property type="component" value="Unassembled WGS sequence"/>
</dbReference>